<dbReference type="EMBL" id="LMVM01000004">
    <property type="protein sequence ID" value="PAV05518.1"/>
    <property type="molecule type" value="Genomic_DNA"/>
</dbReference>
<dbReference type="GO" id="GO:0004066">
    <property type="term" value="F:asparagine synthase (glutamine-hydrolyzing) activity"/>
    <property type="evidence" value="ECO:0007669"/>
    <property type="project" value="UniProtKB-EC"/>
</dbReference>
<feature type="binding site" evidence="11">
    <location>
        <position position="251"/>
    </location>
    <ligand>
        <name>ATP</name>
        <dbReference type="ChEBI" id="CHEBI:30616"/>
    </ligand>
</feature>
<evidence type="ECO:0000256" key="2">
    <source>
        <dbReference type="ARBA" id="ARBA00022605"/>
    </source>
</evidence>
<evidence type="ECO:0000256" key="8">
    <source>
        <dbReference type="ARBA" id="ARBA00048741"/>
    </source>
</evidence>
<evidence type="ECO:0000256" key="9">
    <source>
        <dbReference type="PIRNR" id="PIRNR001589"/>
    </source>
</evidence>
<feature type="binding site" evidence="11">
    <location>
        <position position="277"/>
    </location>
    <ligand>
        <name>ATP</name>
        <dbReference type="ChEBI" id="CHEBI:30616"/>
    </ligand>
</feature>
<dbReference type="InterPro" id="IPR017932">
    <property type="entry name" value="GATase_2_dom"/>
</dbReference>
<dbReference type="AlphaFoldDB" id="A0A2A2H802"/>
<keyword evidence="3 9" id="KW-0547">Nucleotide-binding</keyword>
<dbReference type="InterPro" id="IPR001962">
    <property type="entry name" value="Asn_synthase"/>
</dbReference>
<keyword evidence="6 10" id="KW-0315">Glutamine amidotransferase</keyword>
<dbReference type="Pfam" id="PF13537">
    <property type="entry name" value="GATase_7"/>
    <property type="match status" value="1"/>
</dbReference>
<comment type="catalytic activity">
    <reaction evidence="8 9">
        <text>L-aspartate + L-glutamine + ATP + H2O = L-asparagine + L-glutamate + AMP + diphosphate + H(+)</text>
        <dbReference type="Rhea" id="RHEA:12228"/>
        <dbReference type="ChEBI" id="CHEBI:15377"/>
        <dbReference type="ChEBI" id="CHEBI:15378"/>
        <dbReference type="ChEBI" id="CHEBI:29985"/>
        <dbReference type="ChEBI" id="CHEBI:29991"/>
        <dbReference type="ChEBI" id="CHEBI:30616"/>
        <dbReference type="ChEBI" id="CHEBI:33019"/>
        <dbReference type="ChEBI" id="CHEBI:58048"/>
        <dbReference type="ChEBI" id="CHEBI:58359"/>
        <dbReference type="ChEBI" id="CHEBI:456215"/>
        <dbReference type="EC" id="6.3.5.4"/>
    </reaction>
</comment>
<evidence type="ECO:0000259" key="12">
    <source>
        <dbReference type="PROSITE" id="PS51278"/>
    </source>
</evidence>
<reference evidence="13 14" key="1">
    <citation type="journal article" date="2017" name="BMC Genomics">
        <title>Genomic analysis of methanogenic archaea reveals a shift towards energy conservation.</title>
        <authorList>
            <person name="Gilmore S.P."/>
            <person name="Henske J.K."/>
            <person name="Sexton J.A."/>
            <person name="Solomon K.V."/>
            <person name="Seppala S."/>
            <person name="Yoo J.I."/>
            <person name="Huyett L.M."/>
            <person name="Pressman A."/>
            <person name="Cogan J.Z."/>
            <person name="Kivenson V."/>
            <person name="Peng X."/>
            <person name="Tan Y."/>
            <person name="Valentine D.L."/>
            <person name="O'Malley M.A."/>
        </authorList>
    </citation>
    <scope>NUCLEOTIDE SEQUENCE [LARGE SCALE GENOMIC DNA]</scope>
    <source>
        <strain evidence="13 14">M.o.H.</strain>
    </source>
</reference>
<organism evidence="13 14">
    <name type="scientific">Methanobacterium bryantii</name>
    <dbReference type="NCBI Taxonomy" id="2161"/>
    <lineage>
        <taxon>Archaea</taxon>
        <taxon>Methanobacteriati</taxon>
        <taxon>Methanobacteriota</taxon>
        <taxon>Methanomada group</taxon>
        <taxon>Methanobacteria</taxon>
        <taxon>Methanobacteriales</taxon>
        <taxon>Methanobacteriaceae</taxon>
        <taxon>Methanobacterium</taxon>
    </lineage>
</organism>
<dbReference type="Proteomes" id="UP000217784">
    <property type="component" value="Unassembled WGS sequence"/>
</dbReference>
<keyword evidence="4 9" id="KW-0067">ATP-binding</keyword>
<evidence type="ECO:0000256" key="7">
    <source>
        <dbReference type="ARBA" id="ARBA00029440"/>
    </source>
</evidence>
<evidence type="ECO:0000256" key="11">
    <source>
        <dbReference type="PIRSR" id="PIRSR001589-2"/>
    </source>
</evidence>
<dbReference type="InterPro" id="IPR029055">
    <property type="entry name" value="Ntn_hydrolases_N"/>
</dbReference>
<dbReference type="InterPro" id="IPR050795">
    <property type="entry name" value="Asn_Synthetase"/>
</dbReference>
<dbReference type="EC" id="6.3.5.4" evidence="9"/>
<dbReference type="GO" id="GO:0005524">
    <property type="term" value="F:ATP binding"/>
    <property type="evidence" value="ECO:0007669"/>
    <property type="project" value="UniProtKB-KW"/>
</dbReference>
<proteinExistence type="predicted"/>
<evidence type="ECO:0000313" key="14">
    <source>
        <dbReference type="Proteomes" id="UP000217784"/>
    </source>
</evidence>
<evidence type="ECO:0000256" key="5">
    <source>
        <dbReference type="ARBA" id="ARBA00022888"/>
    </source>
</evidence>
<evidence type="ECO:0000256" key="1">
    <source>
        <dbReference type="ARBA" id="ARBA00022598"/>
    </source>
</evidence>
<dbReference type="InterPro" id="IPR033738">
    <property type="entry name" value="AsnB_N"/>
</dbReference>
<name>A0A2A2H802_METBR</name>
<dbReference type="PANTHER" id="PTHR11772">
    <property type="entry name" value="ASPARAGINE SYNTHETASE"/>
    <property type="match status" value="1"/>
</dbReference>
<sequence length="492" mass="55179">MCGIAGVMGTDISKKLYDMLISLKHRGPDGTGVFVDGVTSYGNLNNLEISEGSFGLGHNLLSIVGCEPDSQPIVYDNYVLVCNGEIYNFKELKNKFNIDFKTDSDCEIIISLIKIFYEGSLYDAVIKTIEQLDGDYAFAVYDGRNFAAARDPVGVKPLYFGENDEKIFAFASEKKALWKIGITDVKTLPPDSMLYNKELVKINNKLNENVNIQNLGSQSNLSKETLRKQLKELLITSVKKRVSGLSEVGILFSGGIDSTIIAKITNDLGIKTRLYSVGHKDSADLKFARKTAEEMNLSLKTKVIDVEDVREYVIPVLDAVEEFNIMKIGVGMPAYIAAEMAHEDNLKVILSGQGADELFGGYNRYLKFYEEKGERAQEDLKNDILNLYHVNLQRDDAVTMANSIELRVPYLDPDIINIAMNIPMKYKINRGDTLRKCILREIGAELGVPEEIVKRPKKAAQYGSGIHKILVKKVLKEESFRDIEKRFNKYSI</sequence>
<dbReference type="InterPro" id="IPR014729">
    <property type="entry name" value="Rossmann-like_a/b/a_fold"/>
</dbReference>
<dbReference type="RefSeq" id="WP_069585208.1">
    <property type="nucleotide sequence ID" value="NZ_LMVM01000004.1"/>
</dbReference>
<evidence type="ECO:0000256" key="10">
    <source>
        <dbReference type="PIRSR" id="PIRSR001589-1"/>
    </source>
</evidence>
<dbReference type="Gene3D" id="3.40.50.620">
    <property type="entry name" value="HUPs"/>
    <property type="match status" value="1"/>
</dbReference>
<dbReference type="GO" id="GO:0006529">
    <property type="term" value="P:asparagine biosynthetic process"/>
    <property type="evidence" value="ECO:0007669"/>
    <property type="project" value="UniProtKB-KW"/>
</dbReference>
<dbReference type="InterPro" id="IPR006426">
    <property type="entry name" value="Asn_synth_AEB"/>
</dbReference>
<dbReference type="NCBIfam" id="TIGR01536">
    <property type="entry name" value="asn_synth_AEB"/>
    <property type="match status" value="1"/>
</dbReference>
<feature type="active site" description="For GATase activity" evidence="10">
    <location>
        <position position="2"/>
    </location>
</feature>
<dbReference type="SUPFAM" id="SSF56235">
    <property type="entry name" value="N-terminal nucleophile aminohydrolases (Ntn hydrolases)"/>
    <property type="match status" value="1"/>
</dbReference>
<keyword evidence="5 10" id="KW-0061">Asparagine biosynthesis</keyword>
<feature type="domain" description="Glutamine amidotransferase type-2" evidence="12">
    <location>
        <begin position="2"/>
        <end position="199"/>
    </location>
</feature>
<feature type="binding site" evidence="11">
    <location>
        <position position="105"/>
    </location>
    <ligand>
        <name>L-glutamine</name>
        <dbReference type="ChEBI" id="CHEBI:58359"/>
    </ligand>
</feature>
<dbReference type="OrthoDB" id="8692at2157"/>
<dbReference type="CDD" id="cd00712">
    <property type="entry name" value="AsnB"/>
    <property type="match status" value="1"/>
</dbReference>
<dbReference type="SUPFAM" id="SSF52402">
    <property type="entry name" value="Adenine nucleotide alpha hydrolases-like"/>
    <property type="match status" value="1"/>
</dbReference>
<accession>A0A2A2H802</accession>
<dbReference type="PANTHER" id="PTHR11772:SF2">
    <property type="entry name" value="ASPARAGINE SYNTHETASE [GLUTAMINE-HYDROLYZING]"/>
    <property type="match status" value="1"/>
</dbReference>
<protein>
    <recommendedName>
        <fullName evidence="9">Putative asparagine synthetase [glutamine-hydrolyzing]</fullName>
        <ecNumber evidence="9">6.3.5.4</ecNumber>
    </recommendedName>
</protein>
<dbReference type="Gene3D" id="3.60.20.10">
    <property type="entry name" value="Glutamine Phosphoribosylpyrophosphate, subunit 1, domain 1"/>
    <property type="match status" value="1"/>
</dbReference>
<keyword evidence="1" id="KW-0436">Ligase</keyword>
<keyword evidence="2 10" id="KW-0028">Amino-acid biosynthesis</keyword>
<dbReference type="Pfam" id="PF00733">
    <property type="entry name" value="Asn_synthase"/>
    <property type="match status" value="2"/>
</dbReference>
<dbReference type="CDD" id="cd01991">
    <property type="entry name" value="Asn_synthase_B_C"/>
    <property type="match status" value="1"/>
</dbReference>
<dbReference type="PROSITE" id="PS51278">
    <property type="entry name" value="GATASE_TYPE_2"/>
    <property type="match status" value="1"/>
</dbReference>
<feature type="binding site" evidence="11">
    <location>
        <begin position="351"/>
        <end position="352"/>
    </location>
    <ligand>
        <name>ATP</name>
        <dbReference type="ChEBI" id="CHEBI:30616"/>
    </ligand>
</feature>
<evidence type="ECO:0000256" key="6">
    <source>
        <dbReference type="ARBA" id="ARBA00022962"/>
    </source>
</evidence>
<dbReference type="PIRSF" id="PIRSF001589">
    <property type="entry name" value="Asn_synthetase_glu-h"/>
    <property type="match status" value="1"/>
</dbReference>
<gene>
    <name evidence="13" type="ORF">ASJ80_09080</name>
</gene>
<evidence type="ECO:0000256" key="3">
    <source>
        <dbReference type="ARBA" id="ARBA00022741"/>
    </source>
</evidence>
<dbReference type="GO" id="GO:0005829">
    <property type="term" value="C:cytosol"/>
    <property type="evidence" value="ECO:0007669"/>
    <property type="project" value="TreeGrafter"/>
</dbReference>
<evidence type="ECO:0000313" key="13">
    <source>
        <dbReference type="EMBL" id="PAV05518.1"/>
    </source>
</evidence>
<keyword evidence="14" id="KW-1185">Reference proteome</keyword>
<evidence type="ECO:0000256" key="4">
    <source>
        <dbReference type="ARBA" id="ARBA00022840"/>
    </source>
</evidence>
<comment type="caution">
    <text evidence="13">The sequence shown here is derived from an EMBL/GenBank/DDBJ whole genome shotgun (WGS) entry which is preliminary data.</text>
</comment>
<comment type="pathway">
    <text evidence="7">Amino-acid biosynthesis.</text>
</comment>